<gene>
    <name evidence="2" type="ORF">K493DRAFT_320382</name>
</gene>
<dbReference type="AlphaFoldDB" id="A0A1Y1XAQ1"/>
<proteinExistence type="predicted"/>
<sequence>MCWNSVNGNGSEPSEEDDPFADFSSDEEDPIFSNIHGALEEPVEEFIVGTEFQLSAHELRGMFKTEIEHKSSMQRWYAKADRCTNHDRIGLKNPVTWPDRFASKSSQRG</sequence>
<evidence type="ECO:0000256" key="1">
    <source>
        <dbReference type="SAM" id="MobiDB-lite"/>
    </source>
</evidence>
<evidence type="ECO:0000313" key="2">
    <source>
        <dbReference type="EMBL" id="ORX82797.1"/>
    </source>
</evidence>
<keyword evidence="3" id="KW-1185">Reference proteome</keyword>
<dbReference type="InParanoid" id="A0A1Y1XAQ1"/>
<feature type="region of interest" description="Disordered" evidence="1">
    <location>
        <begin position="1"/>
        <end position="29"/>
    </location>
</feature>
<feature type="compositionally biased region" description="Acidic residues" evidence="1">
    <location>
        <begin position="13"/>
        <end position="29"/>
    </location>
</feature>
<evidence type="ECO:0000313" key="3">
    <source>
        <dbReference type="Proteomes" id="UP000193498"/>
    </source>
</evidence>
<accession>A0A1Y1XAQ1</accession>
<comment type="caution">
    <text evidence="2">The sequence shown here is derived from an EMBL/GenBank/DDBJ whole genome shotgun (WGS) entry which is preliminary data.</text>
</comment>
<name>A0A1Y1XAQ1_9FUNG</name>
<dbReference type="EMBL" id="MCFE01000659">
    <property type="protein sequence ID" value="ORX82797.1"/>
    <property type="molecule type" value="Genomic_DNA"/>
</dbReference>
<dbReference type="Proteomes" id="UP000193498">
    <property type="component" value="Unassembled WGS sequence"/>
</dbReference>
<protein>
    <submittedName>
        <fullName evidence="2">Uncharacterized protein</fullName>
    </submittedName>
</protein>
<reference evidence="2 3" key="1">
    <citation type="submission" date="2016-07" db="EMBL/GenBank/DDBJ databases">
        <title>Pervasive Adenine N6-methylation of Active Genes in Fungi.</title>
        <authorList>
            <consortium name="DOE Joint Genome Institute"/>
            <person name="Mondo S.J."/>
            <person name="Dannebaum R.O."/>
            <person name="Kuo R.C."/>
            <person name="Labutti K."/>
            <person name="Haridas S."/>
            <person name="Kuo A."/>
            <person name="Salamov A."/>
            <person name="Ahrendt S.R."/>
            <person name="Lipzen A."/>
            <person name="Sullivan W."/>
            <person name="Andreopoulos W.B."/>
            <person name="Clum A."/>
            <person name="Lindquist E."/>
            <person name="Daum C."/>
            <person name="Ramamoorthy G.K."/>
            <person name="Gryganskyi A."/>
            <person name="Culley D."/>
            <person name="Magnuson J.K."/>
            <person name="James T.Y."/>
            <person name="O'Malley M.A."/>
            <person name="Stajich J.E."/>
            <person name="Spatafora J.W."/>
            <person name="Visel A."/>
            <person name="Grigoriev I.V."/>
        </authorList>
    </citation>
    <scope>NUCLEOTIDE SEQUENCE [LARGE SCALE GENOMIC DNA]</scope>
    <source>
        <strain evidence="2 3">CBS 931.73</strain>
    </source>
</reference>
<feature type="compositionally biased region" description="Polar residues" evidence="1">
    <location>
        <begin position="1"/>
        <end position="12"/>
    </location>
</feature>
<organism evidence="2 3">
    <name type="scientific">Basidiobolus meristosporus CBS 931.73</name>
    <dbReference type="NCBI Taxonomy" id="1314790"/>
    <lineage>
        <taxon>Eukaryota</taxon>
        <taxon>Fungi</taxon>
        <taxon>Fungi incertae sedis</taxon>
        <taxon>Zoopagomycota</taxon>
        <taxon>Entomophthoromycotina</taxon>
        <taxon>Basidiobolomycetes</taxon>
        <taxon>Basidiobolales</taxon>
        <taxon>Basidiobolaceae</taxon>
        <taxon>Basidiobolus</taxon>
    </lineage>
</organism>